<organism evidence="2 3">
    <name type="scientific">Streptococcus suis</name>
    <dbReference type="NCBI Taxonomy" id="1307"/>
    <lineage>
        <taxon>Bacteria</taxon>
        <taxon>Bacillati</taxon>
        <taxon>Bacillota</taxon>
        <taxon>Bacilli</taxon>
        <taxon>Lactobacillales</taxon>
        <taxon>Streptococcaceae</taxon>
        <taxon>Streptococcus</taxon>
    </lineage>
</organism>
<dbReference type="EMBL" id="FILR01000033">
    <property type="protein sequence ID" value="CYX97239.1"/>
    <property type="molecule type" value="Genomic_DNA"/>
</dbReference>
<accession>A0A0Z8DQ56</accession>
<sequence>MVVAEIHLLKNDQISVAINQNPQKLLLVENQAKSKQCSPDTIVIKDSFSILFETIK</sequence>
<evidence type="ECO:0000313" key="2">
    <source>
        <dbReference type="EMBL" id="CYX97239.1"/>
    </source>
</evidence>
<evidence type="ECO:0000313" key="4">
    <source>
        <dbReference type="Proteomes" id="UP000074825"/>
    </source>
</evidence>
<dbReference type="EMBL" id="FIIF01000029">
    <property type="protein sequence ID" value="CYW03578.1"/>
    <property type="molecule type" value="Genomic_DNA"/>
</dbReference>
<name>A0A0Z8DQ56_STRSU</name>
<evidence type="ECO:0000313" key="3">
    <source>
        <dbReference type="Proteomes" id="UP000071601"/>
    </source>
</evidence>
<protein>
    <submittedName>
        <fullName evidence="2">Uncharacterized protein</fullName>
    </submittedName>
</protein>
<evidence type="ECO:0000313" key="1">
    <source>
        <dbReference type="EMBL" id="CYW03578.1"/>
    </source>
</evidence>
<dbReference type="Proteomes" id="UP000074825">
    <property type="component" value="Unassembled WGS sequence"/>
</dbReference>
<dbReference type="Proteomes" id="UP000071601">
    <property type="component" value="Unassembled WGS sequence"/>
</dbReference>
<gene>
    <name evidence="1" type="ORF">ERS132444_02107</name>
    <name evidence="2" type="ORF">ERS132525_02092</name>
</gene>
<proteinExistence type="predicted"/>
<dbReference type="AlphaFoldDB" id="A0A0Z8DQ56"/>
<reference evidence="3 4" key="1">
    <citation type="submission" date="2016-02" db="EMBL/GenBank/DDBJ databases">
        <authorList>
            <consortium name="Pathogen Informatics"/>
        </authorList>
    </citation>
    <scope>NUCLEOTIDE SEQUENCE [LARGE SCALE GENOMIC DNA]</scope>
    <source>
        <strain evidence="1 4">LSS82</strain>
        <strain evidence="2 3">SS985</strain>
    </source>
</reference>